<dbReference type="GO" id="GO:0005524">
    <property type="term" value="F:ATP binding"/>
    <property type="evidence" value="ECO:0007669"/>
    <property type="project" value="UniProtKB-UniRule"/>
</dbReference>
<keyword evidence="7 10" id="KW-0067">ATP-binding</keyword>
<name>A0A0D3J587_EMIH1</name>
<evidence type="ECO:0000313" key="13">
    <source>
        <dbReference type="Proteomes" id="UP000013827"/>
    </source>
</evidence>
<evidence type="ECO:0000256" key="9">
    <source>
        <dbReference type="ARBA" id="ARBA00032122"/>
    </source>
</evidence>
<dbReference type="GeneID" id="17264211"/>
<dbReference type="GO" id="GO:0006750">
    <property type="term" value="P:glutathione biosynthetic process"/>
    <property type="evidence" value="ECO:0007669"/>
    <property type="project" value="UniProtKB-UniRule"/>
</dbReference>
<dbReference type="PaxDb" id="2903-EOD18672"/>
<dbReference type="GO" id="GO:0004357">
    <property type="term" value="F:glutamate-cysteine ligase activity"/>
    <property type="evidence" value="ECO:0007669"/>
    <property type="project" value="UniProtKB-UniRule"/>
</dbReference>
<dbReference type="AlphaFoldDB" id="A0A0D3J587"/>
<keyword evidence="13" id="KW-1185">Reference proteome</keyword>
<evidence type="ECO:0000256" key="3">
    <source>
        <dbReference type="ARBA" id="ARBA00012220"/>
    </source>
</evidence>
<dbReference type="STRING" id="2903.R1C8R0"/>
<dbReference type="Gene3D" id="3.30.590.50">
    <property type="match status" value="2"/>
</dbReference>
<dbReference type="InterPro" id="IPR014746">
    <property type="entry name" value="Gln_synth/guanido_kin_cat_dom"/>
</dbReference>
<dbReference type="Gene3D" id="1.10.8.960">
    <property type="match status" value="1"/>
</dbReference>
<feature type="compositionally biased region" description="Basic and acidic residues" evidence="11">
    <location>
        <begin position="330"/>
        <end position="345"/>
    </location>
</feature>
<dbReference type="PANTHER" id="PTHR11164:SF0">
    <property type="entry name" value="GLUTAMATE--CYSTEINE LIGASE CATALYTIC SUBUNIT"/>
    <property type="match status" value="1"/>
</dbReference>
<evidence type="ECO:0000256" key="2">
    <source>
        <dbReference type="ARBA" id="ARBA00008100"/>
    </source>
</evidence>
<keyword evidence="6 10" id="KW-0547">Nucleotide-binding</keyword>
<keyword evidence="4 10" id="KW-0436">Ligase</keyword>
<dbReference type="UniPathway" id="UPA00142">
    <property type="reaction ID" value="UER00209"/>
</dbReference>
<evidence type="ECO:0000256" key="6">
    <source>
        <dbReference type="ARBA" id="ARBA00022741"/>
    </source>
</evidence>
<evidence type="ECO:0000256" key="7">
    <source>
        <dbReference type="ARBA" id="ARBA00022840"/>
    </source>
</evidence>
<evidence type="ECO:0000256" key="11">
    <source>
        <dbReference type="SAM" id="MobiDB-lite"/>
    </source>
</evidence>
<dbReference type="Proteomes" id="UP000013827">
    <property type="component" value="Unassembled WGS sequence"/>
</dbReference>
<evidence type="ECO:0000256" key="10">
    <source>
        <dbReference type="RuleBase" id="RU367135"/>
    </source>
</evidence>
<dbReference type="InterPro" id="IPR004308">
    <property type="entry name" value="GCS"/>
</dbReference>
<comment type="similarity">
    <text evidence="2 10">Belongs to the glutamate--cysteine ligase type 3 family.</text>
</comment>
<dbReference type="EnsemblProtists" id="EOD18672">
    <property type="protein sequence ID" value="EOD18672"/>
    <property type="gene ID" value="EMIHUDRAFT_632040"/>
</dbReference>
<evidence type="ECO:0000256" key="4">
    <source>
        <dbReference type="ARBA" id="ARBA00022598"/>
    </source>
</evidence>
<sequence length="737" mass="82518">MGVLPRVSQRPTSSLQQRISPATGFLVDASPLDWEDSLEVVKYVRQHGIEQFIRHYRRVEAIEGDMLRWGDELEYGIFKIDEQGHSVRLSLRAPEIMKQLRQREEAAGDSAGQSCAWMPEFGSWMVEGTPGQPYSGYAADLLLVERNMRIRRARLLAALAADEICPTVTAFPLMGVGSCSHPPADPKPGLSESLFVPDEVINPAPRFGALVANIRRRRGSKVDIWMPRFADEKTPAFERHAGCPPPETRAEALQMEEVYMDAMAFGMGCCCLQVTFQTRNVAESRHLFDQLAVLAPVMLALTAATPIARGVLLDTDVRWDIIAQSVDDRTPAERGMDDGAARHPEMAGGGVKRLPKSRYDSISSFICDHLGGKDEQTRTERYNDVDAPIDEEALQTLLDAGVDAVLARHLAHLFTRDPLVVYRERIELDDDTETDHFENIQSTNWQTVRWKPPPAKSDSHIGWRTEFRSMEAQHAASLSLQVQLTDYENAAFTTFVVLVSRVILYFNLNLYTPISCVDENMRRAHARDAGGDMDSKRDSRASASCGRTAGVEELSLYEVMVGRGEFKGLVPMVLTYLELIETDSATMSSLSGYLDFIVARASGRLHTPARWMRDFVCSHPDYRQDSVVSERIAADLLAKCHRIGLGVEAAPALLGDVVIPEVRAKDAYAAADMGDSHRLSRISRSTAELMASHQFRYQLQERRTRLQASEADLRKKWEKTRHELEEVEAQIAFLSPK</sequence>
<dbReference type="HOGENOM" id="CLU_010467_0_0_1"/>
<evidence type="ECO:0000313" key="12">
    <source>
        <dbReference type="EnsemblProtists" id="EOD18672"/>
    </source>
</evidence>
<dbReference type="EC" id="6.3.2.2" evidence="3 10"/>
<organism evidence="12 13">
    <name type="scientific">Emiliania huxleyi (strain CCMP1516)</name>
    <dbReference type="NCBI Taxonomy" id="280463"/>
    <lineage>
        <taxon>Eukaryota</taxon>
        <taxon>Haptista</taxon>
        <taxon>Haptophyta</taxon>
        <taxon>Prymnesiophyceae</taxon>
        <taxon>Isochrysidales</taxon>
        <taxon>Noelaerhabdaceae</taxon>
        <taxon>Emiliania</taxon>
    </lineage>
</organism>
<accession>A0A0D3J587</accession>
<dbReference type="Pfam" id="PF03074">
    <property type="entry name" value="GCS"/>
    <property type="match status" value="1"/>
</dbReference>
<dbReference type="eggNOG" id="KOG3754">
    <property type="taxonomic scope" value="Eukaryota"/>
</dbReference>
<comment type="pathway">
    <text evidence="1 10">Sulfur metabolism; glutathione biosynthesis; glutathione from L-cysteine and L-glutamate: step 1/2.</text>
</comment>
<reference evidence="13" key="1">
    <citation type="journal article" date="2013" name="Nature">
        <title>Pan genome of the phytoplankton Emiliania underpins its global distribution.</title>
        <authorList>
            <person name="Read B.A."/>
            <person name="Kegel J."/>
            <person name="Klute M.J."/>
            <person name="Kuo A."/>
            <person name="Lefebvre S.C."/>
            <person name="Maumus F."/>
            <person name="Mayer C."/>
            <person name="Miller J."/>
            <person name="Monier A."/>
            <person name="Salamov A."/>
            <person name="Young J."/>
            <person name="Aguilar M."/>
            <person name="Claverie J.M."/>
            <person name="Frickenhaus S."/>
            <person name="Gonzalez K."/>
            <person name="Herman E.K."/>
            <person name="Lin Y.C."/>
            <person name="Napier J."/>
            <person name="Ogata H."/>
            <person name="Sarno A.F."/>
            <person name="Shmutz J."/>
            <person name="Schroeder D."/>
            <person name="de Vargas C."/>
            <person name="Verret F."/>
            <person name="von Dassow P."/>
            <person name="Valentin K."/>
            <person name="Van de Peer Y."/>
            <person name="Wheeler G."/>
            <person name="Dacks J.B."/>
            <person name="Delwiche C.F."/>
            <person name="Dyhrman S.T."/>
            <person name="Glockner G."/>
            <person name="John U."/>
            <person name="Richards T."/>
            <person name="Worden A.Z."/>
            <person name="Zhang X."/>
            <person name="Grigoriev I.V."/>
            <person name="Allen A.E."/>
            <person name="Bidle K."/>
            <person name="Borodovsky M."/>
            <person name="Bowler C."/>
            <person name="Brownlee C."/>
            <person name="Cock J.M."/>
            <person name="Elias M."/>
            <person name="Gladyshev V.N."/>
            <person name="Groth M."/>
            <person name="Guda C."/>
            <person name="Hadaegh A."/>
            <person name="Iglesias-Rodriguez M.D."/>
            <person name="Jenkins J."/>
            <person name="Jones B.M."/>
            <person name="Lawson T."/>
            <person name="Leese F."/>
            <person name="Lindquist E."/>
            <person name="Lobanov A."/>
            <person name="Lomsadze A."/>
            <person name="Malik S.B."/>
            <person name="Marsh M.E."/>
            <person name="Mackinder L."/>
            <person name="Mock T."/>
            <person name="Mueller-Roeber B."/>
            <person name="Pagarete A."/>
            <person name="Parker M."/>
            <person name="Probert I."/>
            <person name="Quesneville H."/>
            <person name="Raines C."/>
            <person name="Rensing S.A."/>
            <person name="Riano-Pachon D.M."/>
            <person name="Richier S."/>
            <person name="Rokitta S."/>
            <person name="Shiraiwa Y."/>
            <person name="Soanes D.M."/>
            <person name="van der Giezen M."/>
            <person name="Wahlund T.M."/>
            <person name="Williams B."/>
            <person name="Wilson W."/>
            <person name="Wolfe G."/>
            <person name="Wurch L.L."/>
        </authorList>
    </citation>
    <scope>NUCLEOTIDE SEQUENCE</scope>
</reference>
<comment type="catalytic activity">
    <reaction evidence="10">
        <text>L-cysteine + L-glutamate + ATP = gamma-L-glutamyl-L-cysteine + ADP + phosphate + H(+)</text>
        <dbReference type="Rhea" id="RHEA:13285"/>
        <dbReference type="ChEBI" id="CHEBI:15378"/>
        <dbReference type="ChEBI" id="CHEBI:29985"/>
        <dbReference type="ChEBI" id="CHEBI:30616"/>
        <dbReference type="ChEBI" id="CHEBI:35235"/>
        <dbReference type="ChEBI" id="CHEBI:43474"/>
        <dbReference type="ChEBI" id="CHEBI:58173"/>
        <dbReference type="ChEBI" id="CHEBI:456216"/>
        <dbReference type="EC" id="6.3.2.2"/>
    </reaction>
</comment>
<dbReference type="KEGG" id="ehx:EMIHUDRAFT_632040"/>
<feature type="region of interest" description="Disordered" evidence="11">
    <location>
        <begin position="330"/>
        <end position="350"/>
    </location>
</feature>
<evidence type="ECO:0000256" key="8">
    <source>
        <dbReference type="ARBA" id="ARBA00030585"/>
    </source>
</evidence>
<dbReference type="PANTHER" id="PTHR11164">
    <property type="entry name" value="GLUTAMATE CYSTEINE LIGASE"/>
    <property type="match status" value="1"/>
</dbReference>
<dbReference type="RefSeq" id="XP_005771101.1">
    <property type="nucleotide sequence ID" value="XM_005771044.1"/>
</dbReference>
<evidence type="ECO:0000256" key="1">
    <source>
        <dbReference type="ARBA" id="ARBA00005006"/>
    </source>
</evidence>
<protein>
    <recommendedName>
        <fullName evidence="3 10">Glutamate--cysteine ligase</fullName>
        <ecNumber evidence="3 10">6.3.2.2</ecNumber>
    </recommendedName>
    <alternativeName>
        <fullName evidence="9 10">Gamma-ECS</fullName>
    </alternativeName>
    <alternativeName>
        <fullName evidence="8 10">Gamma-glutamylcysteine synthetase</fullName>
    </alternativeName>
</protein>
<evidence type="ECO:0000256" key="5">
    <source>
        <dbReference type="ARBA" id="ARBA00022684"/>
    </source>
</evidence>
<proteinExistence type="inferred from homology"/>
<dbReference type="FunFam" id="3.30.590.50:FF:000002">
    <property type="entry name" value="Glutamate--cysteine ligase catalytic subunit"/>
    <property type="match status" value="1"/>
</dbReference>
<dbReference type="SUPFAM" id="SSF55931">
    <property type="entry name" value="Glutamine synthetase/guanido kinase"/>
    <property type="match status" value="1"/>
</dbReference>
<reference evidence="12" key="2">
    <citation type="submission" date="2024-10" db="UniProtKB">
        <authorList>
            <consortium name="EnsemblProtists"/>
        </authorList>
    </citation>
    <scope>IDENTIFICATION</scope>
</reference>
<keyword evidence="5 10" id="KW-0317">Glutathione biosynthesis</keyword>